<dbReference type="Pfam" id="PF03544">
    <property type="entry name" value="TonB_C"/>
    <property type="match status" value="1"/>
</dbReference>
<dbReference type="NCBIfam" id="TIGR01352">
    <property type="entry name" value="tonB_Cterm"/>
    <property type="match status" value="1"/>
</dbReference>
<dbReference type="PANTHER" id="PTHR33446">
    <property type="entry name" value="PROTEIN TONB-RELATED"/>
    <property type="match status" value="1"/>
</dbReference>
<dbReference type="EMBL" id="JACHET010000001">
    <property type="protein sequence ID" value="MBB6184876.1"/>
    <property type="molecule type" value="Genomic_DNA"/>
</dbReference>
<dbReference type="Proteomes" id="UP000560000">
    <property type="component" value="Unassembled WGS sequence"/>
</dbReference>
<dbReference type="Gene3D" id="3.30.1150.10">
    <property type="match status" value="1"/>
</dbReference>
<keyword evidence="3" id="KW-0813">Transport</keyword>
<keyword evidence="6" id="KW-0812">Transmembrane</keyword>
<organism evidence="11 12">
    <name type="scientific">Oleiagrimonas soli</name>
    <dbReference type="NCBI Taxonomy" id="1543381"/>
    <lineage>
        <taxon>Bacteria</taxon>
        <taxon>Pseudomonadati</taxon>
        <taxon>Pseudomonadota</taxon>
        <taxon>Gammaproteobacteria</taxon>
        <taxon>Lysobacterales</taxon>
        <taxon>Rhodanobacteraceae</taxon>
        <taxon>Oleiagrimonas</taxon>
    </lineage>
</organism>
<evidence type="ECO:0000256" key="4">
    <source>
        <dbReference type="ARBA" id="ARBA00022475"/>
    </source>
</evidence>
<evidence type="ECO:0000259" key="10">
    <source>
        <dbReference type="PROSITE" id="PS52015"/>
    </source>
</evidence>
<evidence type="ECO:0000256" key="6">
    <source>
        <dbReference type="ARBA" id="ARBA00022692"/>
    </source>
</evidence>
<keyword evidence="4" id="KW-1003">Cell membrane</keyword>
<dbReference type="SUPFAM" id="SSF74653">
    <property type="entry name" value="TolA/TonB C-terminal domain"/>
    <property type="match status" value="1"/>
</dbReference>
<comment type="subcellular location">
    <subcellularLocation>
        <location evidence="1">Cell inner membrane</location>
        <topology evidence="1">Single-pass membrane protein</topology>
        <orientation evidence="1">Periplasmic side</orientation>
    </subcellularLocation>
</comment>
<keyword evidence="8" id="KW-1133">Transmembrane helix</keyword>
<dbReference type="InterPro" id="IPR037682">
    <property type="entry name" value="TonB_C"/>
</dbReference>
<evidence type="ECO:0000256" key="7">
    <source>
        <dbReference type="ARBA" id="ARBA00022927"/>
    </source>
</evidence>
<dbReference type="GO" id="GO:0031992">
    <property type="term" value="F:energy transducer activity"/>
    <property type="evidence" value="ECO:0007669"/>
    <property type="project" value="TreeGrafter"/>
</dbReference>
<evidence type="ECO:0000256" key="3">
    <source>
        <dbReference type="ARBA" id="ARBA00022448"/>
    </source>
</evidence>
<reference evidence="11 12" key="1">
    <citation type="submission" date="2020-08" db="EMBL/GenBank/DDBJ databases">
        <title>Genomic Encyclopedia of Type Strains, Phase IV (KMG-IV): sequencing the most valuable type-strain genomes for metagenomic binning, comparative biology and taxonomic classification.</title>
        <authorList>
            <person name="Goeker M."/>
        </authorList>
    </citation>
    <scope>NUCLEOTIDE SEQUENCE [LARGE SCALE GENOMIC DNA]</scope>
    <source>
        <strain evidence="11 12">DSM 107085</strain>
    </source>
</reference>
<dbReference type="PANTHER" id="PTHR33446:SF2">
    <property type="entry name" value="PROTEIN TONB"/>
    <property type="match status" value="1"/>
</dbReference>
<dbReference type="OrthoDB" id="9792439at2"/>
<dbReference type="GO" id="GO:0015031">
    <property type="term" value="P:protein transport"/>
    <property type="evidence" value="ECO:0007669"/>
    <property type="project" value="UniProtKB-KW"/>
</dbReference>
<keyword evidence="7" id="KW-0653">Protein transport</keyword>
<dbReference type="PROSITE" id="PS52015">
    <property type="entry name" value="TONB_CTD"/>
    <property type="match status" value="1"/>
</dbReference>
<evidence type="ECO:0000256" key="5">
    <source>
        <dbReference type="ARBA" id="ARBA00022519"/>
    </source>
</evidence>
<feature type="domain" description="TonB C-terminal" evidence="10">
    <location>
        <begin position="73"/>
        <end position="163"/>
    </location>
</feature>
<comment type="caution">
    <text evidence="11">The sequence shown here is derived from an EMBL/GenBank/DDBJ whole genome shotgun (WGS) entry which is preliminary data.</text>
</comment>
<dbReference type="InterPro" id="IPR006260">
    <property type="entry name" value="TonB/TolA_C"/>
</dbReference>
<evidence type="ECO:0000256" key="1">
    <source>
        <dbReference type="ARBA" id="ARBA00004383"/>
    </source>
</evidence>
<gene>
    <name evidence="11" type="ORF">HNQ86_002221</name>
</gene>
<proteinExistence type="inferred from homology"/>
<evidence type="ECO:0000313" key="11">
    <source>
        <dbReference type="EMBL" id="MBB6184876.1"/>
    </source>
</evidence>
<comment type="similarity">
    <text evidence="2">Belongs to the TonB family.</text>
</comment>
<dbReference type="GO" id="GO:0098797">
    <property type="term" value="C:plasma membrane protein complex"/>
    <property type="evidence" value="ECO:0007669"/>
    <property type="project" value="TreeGrafter"/>
</dbReference>
<evidence type="ECO:0000256" key="2">
    <source>
        <dbReference type="ARBA" id="ARBA00006555"/>
    </source>
</evidence>
<accession>A0A841KI73</accession>
<keyword evidence="9" id="KW-0472">Membrane</keyword>
<evidence type="ECO:0000256" key="9">
    <source>
        <dbReference type="ARBA" id="ARBA00023136"/>
    </source>
</evidence>
<evidence type="ECO:0000256" key="8">
    <source>
        <dbReference type="ARBA" id="ARBA00022989"/>
    </source>
</evidence>
<protein>
    <submittedName>
        <fullName evidence="11">Protein TonB</fullName>
    </submittedName>
</protein>
<keyword evidence="5" id="KW-0997">Cell inner membrane</keyword>
<sequence>MPRLRTILAVSLLVLLLSIGATALLSSVQRISDGVTLDPGARAVAAPPPVRARRHAATHARLARGEASTVASTPEVAPQPTFAPSPRYPIAALRTHREGLVRVRVMLDAQGRVTEARVQQSSGDADLDEAALDAARRWTFDMPPHARREAVLPIRFRIDPNAR</sequence>
<dbReference type="RefSeq" id="WP_052394438.1">
    <property type="nucleotide sequence ID" value="NZ_JACHET010000001.1"/>
</dbReference>
<dbReference type="GO" id="GO:0055085">
    <property type="term" value="P:transmembrane transport"/>
    <property type="evidence" value="ECO:0007669"/>
    <property type="project" value="InterPro"/>
</dbReference>
<evidence type="ECO:0000313" key="12">
    <source>
        <dbReference type="Proteomes" id="UP000560000"/>
    </source>
</evidence>
<name>A0A841KI73_9GAMM</name>
<dbReference type="InterPro" id="IPR051045">
    <property type="entry name" value="TonB-dependent_transducer"/>
</dbReference>
<dbReference type="AlphaFoldDB" id="A0A841KI73"/>